<comment type="similarity">
    <text evidence="2">Belongs to the peptidase S54 family.</text>
</comment>
<dbReference type="Proteomes" id="UP000735302">
    <property type="component" value="Unassembled WGS sequence"/>
</dbReference>
<feature type="domain" description="EF-hand" evidence="7">
    <location>
        <begin position="85"/>
        <end position="120"/>
    </location>
</feature>
<sequence length="415" mass="47577">MLCPLHKYKPCRIRSLASGFWEPYCALERPLSLFLTLYKAKLCPKKLQNRLVSGCQVTITFHGREGVAIGELRTELEEEGLLEHIRRSRMDELLAMADRDRDENITYREFYRMMTHDLTVEERRPFKRVMRAAIADLVPRRMREDFLANYNCCPPPLFIPLISAIEIGIFIYYVFDLKDQGIETTATSGVPIKSPLVYNPRRRYEAWRFASYMFIHQGYMHIISNMVFQLAFGLSLEVVHKFWRVGLVYVLGALAGCLLHSLTDMHVSLVGASGGVYAILGAHVAAIVINWREMNYRCMDPQELEDNVCCGFFRILLSAPVRLAIILILVVPDTALAIYRRVTEPDDFKVGVSAHVGGFVAGIFMGIVILRNIKRHTWERNLGWLTLALYLAFVAFTALFNVFYPGYPKTDWSSL</sequence>
<keyword evidence="3 6" id="KW-0812">Transmembrane</keyword>
<accession>A0AAV4E022</accession>
<feature type="transmembrane region" description="Helical" evidence="6">
    <location>
        <begin position="382"/>
        <end position="404"/>
    </location>
</feature>
<proteinExistence type="inferred from homology"/>
<dbReference type="InterPro" id="IPR011992">
    <property type="entry name" value="EF-hand-dom_pair"/>
</dbReference>
<dbReference type="InterPro" id="IPR002048">
    <property type="entry name" value="EF_hand_dom"/>
</dbReference>
<protein>
    <submittedName>
        <fullName evidence="8">Rhomboid-like protein</fullName>
    </submittedName>
</protein>
<evidence type="ECO:0000313" key="9">
    <source>
        <dbReference type="Proteomes" id="UP000735302"/>
    </source>
</evidence>
<feature type="transmembrane region" description="Helical" evidence="6">
    <location>
        <begin position="269"/>
        <end position="291"/>
    </location>
</feature>
<dbReference type="PANTHER" id="PTHR45840:SF2">
    <property type="entry name" value="PROTEIN RHOMBOID-RELATED"/>
    <property type="match status" value="1"/>
</dbReference>
<dbReference type="GO" id="GO:0005509">
    <property type="term" value="F:calcium ion binding"/>
    <property type="evidence" value="ECO:0007669"/>
    <property type="project" value="InterPro"/>
</dbReference>
<dbReference type="GO" id="GO:0004252">
    <property type="term" value="F:serine-type endopeptidase activity"/>
    <property type="evidence" value="ECO:0007669"/>
    <property type="project" value="InterPro"/>
</dbReference>
<feature type="transmembrane region" description="Helical" evidence="6">
    <location>
        <begin position="242"/>
        <end position="263"/>
    </location>
</feature>
<dbReference type="Gene3D" id="1.10.238.10">
    <property type="entry name" value="EF-hand"/>
    <property type="match status" value="1"/>
</dbReference>
<reference evidence="8 9" key="1">
    <citation type="journal article" date="2021" name="Elife">
        <title>Chloroplast acquisition without the gene transfer in kleptoplastic sea slugs, Plakobranchus ocellatus.</title>
        <authorList>
            <person name="Maeda T."/>
            <person name="Takahashi S."/>
            <person name="Yoshida T."/>
            <person name="Shimamura S."/>
            <person name="Takaki Y."/>
            <person name="Nagai Y."/>
            <person name="Toyoda A."/>
            <person name="Suzuki Y."/>
            <person name="Arimoto A."/>
            <person name="Ishii H."/>
            <person name="Satoh N."/>
            <person name="Nishiyama T."/>
            <person name="Hasebe M."/>
            <person name="Maruyama T."/>
            <person name="Minagawa J."/>
            <person name="Obokata J."/>
            <person name="Shigenobu S."/>
        </authorList>
    </citation>
    <scope>NUCLEOTIDE SEQUENCE [LARGE SCALE GENOMIC DNA]</scope>
</reference>
<name>A0AAV4E022_9GAST</name>
<gene>
    <name evidence="8" type="ORF">PoB_007594600</name>
</gene>
<evidence type="ECO:0000256" key="2">
    <source>
        <dbReference type="ARBA" id="ARBA00009045"/>
    </source>
</evidence>
<evidence type="ECO:0000256" key="5">
    <source>
        <dbReference type="ARBA" id="ARBA00023136"/>
    </source>
</evidence>
<feature type="transmembrane region" description="Helical" evidence="6">
    <location>
        <begin position="352"/>
        <end position="370"/>
    </location>
</feature>
<dbReference type="SUPFAM" id="SSF47473">
    <property type="entry name" value="EF-hand"/>
    <property type="match status" value="1"/>
</dbReference>
<dbReference type="InterPro" id="IPR051739">
    <property type="entry name" value="Rhomboid_IM_Serine_Proteases"/>
</dbReference>
<dbReference type="AlphaFoldDB" id="A0AAV4E022"/>
<evidence type="ECO:0000256" key="4">
    <source>
        <dbReference type="ARBA" id="ARBA00022989"/>
    </source>
</evidence>
<keyword evidence="5 6" id="KW-0472">Membrane</keyword>
<dbReference type="InterPro" id="IPR035952">
    <property type="entry name" value="Rhomboid-like_sf"/>
</dbReference>
<evidence type="ECO:0000256" key="3">
    <source>
        <dbReference type="ARBA" id="ARBA00022692"/>
    </source>
</evidence>
<dbReference type="GO" id="GO:0016020">
    <property type="term" value="C:membrane"/>
    <property type="evidence" value="ECO:0007669"/>
    <property type="project" value="UniProtKB-SubCell"/>
</dbReference>
<dbReference type="EMBL" id="BLXT01008489">
    <property type="protein sequence ID" value="GFO49441.1"/>
    <property type="molecule type" value="Genomic_DNA"/>
</dbReference>
<comment type="caution">
    <text evidence="8">The sequence shown here is derived from an EMBL/GenBank/DDBJ whole genome shotgun (WGS) entry which is preliminary data.</text>
</comment>
<keyword evidence="4 6" id="KW-1133">Transmembrane helix</keyword>
<organism evidence="8 9">
    <name type="scientific">Plakobranchus ocellatus</name>
    <dbReference type="NCBI Taxonomy" id="259542"/>
    <lineage>
        <taxon>Eukaryota</taxon>
        <taxon>Metazoa</taxon>
        <taxon>Spiralia</taxon>
        <taxon>Lophotrochozoa</taxon>
        <taxon>Mollusca</taxon>
        <taxon>Gastropoda</taxon>
        <taxon>Heterobranchia</taxon>
        <taxon>Euthyneura</taxon>
        <taxon>Panpulmonata</taxon>
        <taxon>Sacoglossa</taxon>
        <taxon>Placobranchoidea</taxon>
        <taxon>Plakobranchidae</taxon>
        <taxon>Plakobranchus</taxon>
    </lineage>
</organism>
<keyword evidence="9" id="KW-1185">Reference proteome</keyword>
<evidence type="ECO:0000313" key="8">
    <source>
        <dbReference type="EMBL" id="GFO49441.1"/>
    </source>
</evidence>
<feature type="transmembrane region" description="Helical" evidence="6">
    <location>
        <begin position="312"/>
        <end position="332"/>
    </location>
</feature>
<evidence type="ECO:0000259" key="7">
    <source>
        <dbReference type="PROSITE" id="PS50222"/>
    </source>
</evidence>
<dbReference type="InterPro" id="IPR022764">
    <property type="entry name" value="Peptidase_S54_rhomboid_dom"/>
</dbReference>
<dbReference type="SUPFAM" id="SSF144091">
    <property type="entry name" value="Rhomboid-like"/>
    <property type="match status" value="1"/>
</dbReference>
<dbReference type="PROSITE" id="PS50222">
    <property type="entry name" value="EF_HAND_2"/>
    <property type="match status" value="1"/>
</dbReference>
<dbReference type="PANTHER" id="PTHR45840">
    <property type="entry name" value="RHOMBOID-RELATED PROTEIN"/>
    <property type="match status" value="1"/>
</dbReference>
<dbReference type="Gene3D" id="1.20.1540.10">
    <property type="entry name" value="Rhomboid-like"/>
    <property type="match status" value="1"/>
</dbReference>
<feature type="transmembrane region" description="Helical" evidence="6">
    <location>
        <begin position="157"/>
        <end position="175"/>
    </location>
</feature>
<comment type="subcellular location">
    <subcellularLocation>
        <location evidence="1">Membrane</location>
        <topology evidence="1">Multi-pass membrane protein</topology>
    </subcellularLocation>
</comment>
<dbReference type="Pfam" id="PF01694">
    <property type="entry name" value="Rhomboid"/>
    <property type="match status" value="1"/>
</dbReference>
<evidence type="ECO:0000256" key="1">
    <source>
        <dbReference type="ARBA" id="ARBA00004141"/>
    </source>
</evidence>
<evidence type="ECO:0000256" key="6">
    <source>
        <dbReference type="SAM" id="Phobius"/>
    </source>
</evidence>